<evidence type="ECO:0000313" key="1">
    <source>
        <dbReference type="EMBL" id="DAF93177.1"/>
    </source>
</evidence>
<dbReference type="EMBL" id="BK016080">
    <property type="protein sequence ID" value="DAF93177.1"/>
    <property type="molecule type" value="Genomic_DNA"/>
</dbReference>
<accession>A0A8S5UFA9</accession>
<sequence>MSVPAGERNLSSAQFVYDAFKLYKLALRICLSMPKRYTYMIAHPLLEKARCLNNLCIQGNSIFPIKYKEDFAMRRQFLLQAKGVACSISADISALLYIKHEVDNGENSPLVSVRDSDLNTWLSLLNKEINTLEKIIRSDEKRFKDTRAICNTQTQVQNSKIVKFVA</sequence>
<reference evidence="1" key="1">
    <citation type="journal article" date="2021" name="Proc. Natl. Acad. Sci. U.S.A.">
        <title>A Catalog of Tens of Thousands of Viruses from Human Metagenomes Reveals Hidden Associations with Chronic Diseases.</title>
        <authorList>
            <person name="Tisza M.J."/>
            <person name="Buck C.B."/>
        </authorList>
    </citation>
    <scope>NUCLEOTIDE SEQUENCE</scope>
    <source>
        <strain evidence="1">CtcyQ27</strain>
    </source>
</reference>
<protein>
    <submittedName>
        <fullName evidence="1">Uncharacterized protein</fullName>
    </submittedName>
</protein>
<organism evidence="1">
    <name type="scientific">Myoviridae sp. ctcyQ27</name>
    <dbReference type="NCBI Taxonomy" id="2825139"/>
    <lineage>
        <taxon>Viruses</taxon>
        <taxon>Duplodnaviria</taxon>
        <taxon>Heunggongvirae</taxon>
        <taxon>Uroviricota</taxon>
        <taxon>Caudoviricetes</taxon>
    </lineage>
</organism>
<proteinExistence type="predicted"/>
<name>A0A8S5UFA9_9CAUD</name>